<gene>
    <name evidence="1" type="ORF">DQG23_25920</name>
</gene>
<accession>A0A329MCZ1</accession>
<proteinExistence type="predicted"/>
<protein>
    <submittedName>
        <fullName evidence="1">Uncharacterized protein</fullName>
    </submittedName>
</protein>
<dbReference type="OrthoDB" id="2641189at2"/>
<dbReference type="AlphaFoldDB" id="A0A329MCZ1"/>
<name>A0A329MCZ1_9BACL</name>
<sequence>MTTIVTKRKIKQIFARFPSWSQEDIASLTFELTERRKSLVNTINNHNANQVRDRGQLEFQVHLLDEGLKGLLVGKYKSSPEYELLETLFDSYLKRDGRKVNTGRR</sequence>
<dbReference type="EMBL" id="QMFB01000017">
    <property type="protein sequence ID" value="RAV17851.1"/>
    <property type="molecule type" value="Genomic_DNA"/>
</dbReference>
<evidence type="ECO:0000313" key="2">
    <source>
        <dbReference type="Proteomes" id="UP000250369"/>
    </source>
</evidence>
<reference evidence="1 2" key="1">
    <citation type="journal article" date="2009" name="Int. J. Syst. Evol. Microbiol.">
        <title>Paenibacillus contaminans sp. nov., isolated from a contaminated laboratory plate.</title>
        <authorList>
            <person name="Chou J.H."/>
            <person name="Lee J.H."/>
            <person name="Lin M.C."/>
            <person name="Chang P.S."/>
            <person name="Arun A.B."/>
            <person name="Young C.C."/>
            <person name="Chen W.M."/>
        </authorList>
    </citation>
    <scope>NUCLEOTIDE SEQUENCE [LARGE SCALE GENOMIC DNA]</scope>
    <source>
        <strain evidence="1 2">CKOBP-6</strain>
    </source>
</reference>
<comment type="caution">
    <text evidence="1">The sequence shown here is derived from an EMBL/GenBank/DDBJ whole genome shotgun (WGS) entry which is preliminary data.</text>
</comment>
<dbReference type="Proteomes" id="UP000250369">
    <property type="component" value="Unassembled WGS sequence"/>
</dbReference>
<dbReference type="RefSeq" id="WP_113033937.1">
    <property type="nucleotide sequence ID" value="NZ_QMFB01000017.1"/>
</dbReference>
<organism evidence="1 2">
    <name type="scientific">Paenibacillus contaminans</name>
    <dbReference type="NCBI Taxonomy" id="450362"/>
    <lineage>
        <taxon>Bacteria</taxon>
        <taxon>Bacillati</taxon>
        <taxon>Bacillota</taxon>
        <taxon>Bacilli</taxon>
        <taxon>Bacillales</taxon>
        <taxon>Paenibacillaceae</taxon>
        <taxon>Paenibacillus</taxon>
    </lineage>
</organism>
<keyword evidence="2" id="KW-1185">Reference proteome</keyword>
<evidence type="ECO:0000313" key="1">
    <source>
        <dbReference type="EMBL" id="RAV17851.1"/>
    </source>
</evidence>